<feature type="region of interest" description="Disordered" evidence="1">
    <location>
        <begin position="18"/>
        <end position="39"/>
    </location>
</feature>
<reference evidence="2" key="1">
    <citation type="submission" date="2016-03" db="EMBL/GenBank/DDBJ databases">
        <authorList>
            <person name="Ploux O."/>
        </authorList>
    </citation>
    <scope>NUCLEOTIDE SEQUENCE</scope>
    <source>
        <strain evidence="2">UC10</strain>
    </source>
</reference>
<protein>
    <submittedName>
        <fullName evidence="2">Uncharacterized protein</fullName>
    </submittedName>
</protein>
<evidence type="ECO:0000256" key="1">
    <source>
        <dbReference type="SAM" id="MobiDB-lite"/>
    </source>
</evidence>
<dbReference type="EMBL" id="LT598653">
    <property type="protein sequence ID" value="SBV33949.1"/>
    <property type="molecule type" value="Genomic_DNA"/>
</dbReference>
<name>A0A1Y5PVC2_9SPHN</name>
<sequence length="51" mass="5391">MIDGSALAARAIGDAARRDLASEWAGPEPAAPQTPLPLVREAARRVTLRKP</sequence>
<dbReference type="AlphaFoldDB" id="A0A1Y5PVC2"/>
<organism evidence="2">
    <name type="scientific">uncultured Sphingopyxis sp</name>
    <dbReference type="NCBI Taxonomy" id="310581"/>
    <lineage>
        <taxon>Bacteria</taxon>
        <taxon>Pseudomonadati</taxon>
        <taxon>Pseudomonadota</taxon>
        <taxon>Alphaproteobacteria</taxon>
        <taxon>Sphingomonadales</taxon>
        <taxon>Sphingomonadaceae</taxon>
        <taxon>Sphingopyxis</taxon>
        <taxon>environmental samples</taxon>
    </lineage>
</organism>
<gene>
    <name evidence="2" type="ORF">SPPYR_2829</name>
</gene>
<proteinExistence type="predicted"/>
<dbReference type="KEGG" id="sphu:SPPYR_2829"/>
<evidence type="ECO:0000313" key="2">
    <source>
        <dbReference type="EMBL" id="SBV33949.1"/>
    </source>
</evidence>
<accession>A0A1Y5PVC2</accession>
<dbReference type="RefSeq" id="WP_295320376.1">
    <property type="nucleotide sequence ID" value="NZ_LT598653.1"/>
</dbReference>